<dbReference type="Proteomes" id="UP000224567">
    <property type="component" value="Unassembled WGS sequence"/>
</dbReference>
<accession>A0A2G2XBF7</accession>
<dbReference type="InterPro" id="IPR044985">
    <property type="entry name" value="YceD_plant"/>
</dbReference>
<dbReference type="AlphaFoldDB" id="A0A2G2XBF7"/>
<dbReference type="PANTHER" id="PTHR37734">
    <property type="entry name" value="LARGE RIBOSOMAL RNA SUBUNIT ACCUMULATION PROTEIN YCED HOMOLOG 2, CHLOROPLASTIC"/>
    <property type="match status" value="1"/>
</dbReference>
<organism evidence="1 2">
    <name type="scientific">Capsicum baccatum</name>
    <name type="common">Peruvian pepper</name>
    <dbReference type="NCBI Taxonomy" id="33114"/>
    <lineage>
        <taxon>Eukaryota</taxon>
        <taxon>Viridiplantae</taxon>
        <taxon>Streptophyta</taxon>
        <taxon>Embryophyta</taxon>
        <taxon>Tracheophyta</taxon>
        <taxon>Spermatophyta</taxon>
        <taxon>Magnoliopsida</taxon>
        <taxon>eudicotyledons</taxon>
        <taxon>Gunneridae</taxon>
        <taxon>Pentapetalae</taxon>
        <taxon>asterids</taxon>
        <taxon>lamiids</taxon>
        <taxon>Solanales</taxon>
        <taxon>Solanaceae</taxon>
        <taxon>Solanoideae</taxon>
        <taxon>Capsiceae</taxon>
        <taxon>Capsicum</taxon>
    </lineage>
</organism>
<evidence type="ECO:0000313" key="2">
    <source>
        <dbReference type="Proteomes" id="UP000224567"/>
    </source>
</evidence>
<sequence>MARAVSWLSPRSYINSNIPQAGEPTKPFFYFPQSLRVTKASLKGNDFSLITKKNEKVSKRLVRISSSDGRWHGEWNCDYIFSLKDLQLEDLVEDHHQENTTQVSIELSIHKHTGFGLSVDGRIITSFTRKCSNCFSPYCREIDTGFKVWVLPSSREKGGTDELPLLGWDDPSVIYVKPGFEADLDPLIQDTIRLATSVKETCSESCEKSEPKLQPLGKQNVASIDRRWSRLLELKKGNFVKSQ</sequence>
<proteinExistence type="predicted"/>
<reference evidence="2" key="2">
    <citation type="journal article" date="2017" name="J. Anim. Genet.">
        <title>Multiple reference genome sequences of hot pepper reveal the massive evolution of plant disease resistance genes by retroduplication.</title>
        <authorList>
            <person name="Kim S."/>
            <person name="Park J."/>
            <person name="Yeom S.-I."/>
            <person name="Kim Y.-M."/>
            <person name="Seo E."/>
            <person name="Kim K.-T."/>
            <person name="Kim M.-S."/>
            <person name="Lee J.M."/>
            <person name="Cheong K."/>
            <person name="Shin H.-S."/>
            <person name="Kim S.-B."/>
            <person name="Han K."/>
            <person name="Lee J."/>
            <person name="Park M."/>
            <person name="Lee H.-A."/>
            <person name="Lee H.-Y."/>
            <person name="Lee Y."/>
            <person name="Oh S."/>
            <person name="Lee J.H."/>
            <person name="Choi E."/>
            <person name="Choi E."/>
            <person name="Lee S.E."/>
            <person name="Jeon J."/>
            <person name="Kim H."/>
            <person name="Choi G."/>
            <person name="Song H."/>
            <person name="Lee J."/>
            <person name="Lee S.-C."/>
            <person name="Kwon J.-K."/>
            <person name="Lee H.-Y."/>
            <person name="Koo N."/>
            <person name="Hong Y."/>
            <person name="Kim R.W."/>
            <person name="Kang W.-H."/>
            <person name="Huh J.H."/>
            <person name="Kang B.-C."/>
            <person name="Yang T.-J."/>
            <person name="Lee Y.-H."/>
            <person name="Bennetzen J.L."/>
            <person name="Choi D."/>
        </authorList>
    </citation>
    <scope>NUCLEOTIDE SEQUENCE [LARGE SCALE GENOMIC DNA]</scope>
    <source>
        <strain evidence="2">cv. PBC81</strain>
    </source>
</reference>
<gene>
    <name evidence="1" type="ORF">CQW23_03275</name>
</gene>
<dbReference type="STRING" id="33114.A0A2G2XBF7"/>
<dbReference type="PANTHER" id="PTHR37734:SF1">
    <property type="entry name" value="LARGE RIBOSOMAL RNA SUBUNIT ACCUMULATION PROTEIN YCED HOMOLOG 2, CHLOROPLASTIC"/>
    <property type="match status" value="1"/>
</dbReference>
<name>A0A2G2XBF7_CAPBA</name>
<dbReference type="EMBL" id="MLFT02000002">
    <property type="protein sequence ID" value="PHT54789.1"/>
    <property type="molecule type" value="Genomic_DNA"/>
</dbReference>
<reference evidence="1 2" key="1">
    <citation type="journal article" date="2017" name="Genome Biol.">
        <title>New reference genome sequences of hot pepper reveal the massive evolution of plant disease-resistance genes by retroduplication.</title>
        <authorList>
            <person name="Kim S."/>
            <person name="Park J."/>
            <person name="Yeom S.I."/>
            <person name="Kim Y.M."/>
            <person name="Seo E."/>
            <person name="Kim K.T."/>
            <person name="Kim M.S."/>
            <person name="Lee J.M."/>
            <person name="Cheong K."/>
            <person name="Shin H.S."/>
            <person name="Kim S.B."/>
            <person name="Han K."/>
            <person name="Lee J."/>
            <person name="Park M."/>
            <person name="Lee H.A."/>
            <person name="Lee H.Y."/>
            <person name="Lee Y."/>
            <person name="Oh S."/>
            <person name="Lee J.H."/>
            <person name="Choi E."/>
            <person name="Choi E."/>
            <person name="Lee S.E."/>
            <person name="Jeon J."/>
            <person name="Kim H."/>
            <person name="Choi G."/>
            <person name="Song H."/>
            <person name="Lee J."/>
            <person name="Lee S.C."/>
            <person name="Kwon J.K."/>
            <person name="Lee H.Y."/>
            <person name="Koo N."/>
            <person name="Hong Y."/>
            <person name="Kim R.W."/>
            <person name="Kang W.H."/>
            <person name="Huh J.H."/>
            <person name="Kang B.C."/>
            <person name="Yang T.J."/>
            <person name="Lee Y.H."/>
            <person name="Bennetzen J.L."/>
            <person name="Choi D."/>
        </authorList>
    </citation>
    <scope>NUCLEOTIDE SEQUENCE [LARGE SCALE GENOMIC DNA]</scope>
    <source>
        <strain evidence="2">cv. PBC81</strain>
    </source>
</reference>
<protein>
    <submittedName>
        <fullName evidence="1">Uncharacterized protein</fullName>
    </submittedName>
</protein>
<comment type="caution">
    <text evidence="1">The sequence shown here is derived from an EMBL/GenBank/DDBJ whole genome shotgun (WGS) entry which is preliminary data.</text>
</comment>
<evidence type="ECO:0000313" key="1">
    <source>
        <dbReference type="EMBL" id="PHT54789.1"/>
    </source>
</evidence>
<dbReference type="InterPro" id="IPR003772">
    <property type="entry name" value="YceD"/>
</dbReference>
<dbReference type="Pfam" id="PF02620">
    <property type="entry name" value="YceD"/>
    <property type="match status" value="1"/>
</dbReference>
<dbReference type="OrthoDB" id="1912778at2759"/>
<keyword evidence="2" id="KW-1185">Reference proteome</keyword>